<keyword evidence="2" id="KW-0472">Membrane</keyword>
<accession>A0A6M4A1P9</accession>
<dbReference type="AlphaFoldDB" id="A0A6M4A1P9"/>
<sequence>MKITSGAGLLVGSQFSQYAEIRAGVQVGSVRQTKDIGPPDLVLSENRVKEGAFTARLLFDQLDSVVFPRSGVYSRLQLYNTNAVLKSDQRYTKWDLDANAAYSFGSHTFNVGGRAAGTLGSGELPAYNQISMGGFLNQSGYANGQFLVDSLSFARVMYYHRLWKGSILEGAYGGGSLEIGRYGKPLVAGNPQNQILRSGSIFVGTDTPIGAAYLSYGHALDGSSSLYFFLGKPF</sequence>
<evidence type="ECO:0000259" key="3">
    <source>
        <dbReference type="Pfam" id="PF01103"/>
    </source>
</evidence>
<reference evidence="4 5" key="1">
    <citation type="journal article" date="2019" name="Int. J. Syst. Evol. Microbiol.">
        <title>Undibacterium piscinae sp. nov., isolated from Korean shiner intestine.</title>
        <authorList>
            <person name="Lee S.Y."/>
            <person name="Kang W."/>
            <person name="Kim P.S."/>
            <person name="Kim H.S."/>
            <person name="Sung H."/>
            <person name="Shin N.R."/>
            <person name="Whon T.W."/>
            <person name="Yun J.H."/>
            <person name="Lee J.Y."/>
            <person name="Lee J.Y."/>
            <person name="Jung M.J."/>
            <person name="Jeong Y.S."/>
            <person name="Tak E.J."/>
            <person name="Han J.E."/>
            <person name="Hyun D.W."/>
            <person name="Kang M.S."/>
            <person name="Lee K.E."/>
            <person name="Lee B.H."/>
            <person name="Bae J.W."/>
        </authorList>
    </citation>
    <scope>NUCLEOTIDE SEQUENCE [LARGE SCALE GENOMIC DNA]</scope>
    <source>
        <strain evidence="4 5">S11R28</strain>
    </source>
</reference>
<proteinExistence type="predicted"/>
<gene>
    <name evidence="4" type="ORF">EJG51_003455</name>
</gene>
<dbReference type="InterPro" id="IPR000184">
    <property type="entry name" value="Bac_surfAg_D15"/>
</dbReference>
<keyword evidence="5" id="KW-1185">Reference proteome</keyword>
<dbReference type="GO" id="GO:0019867">
    <property type="term" value="C:outer membrane"/>
    <property type="evidence" value="ECO:0007669"/>
    <property type="project" value="InterPro"/>
</dbReference>
<name>A0A6M4A1P9_9BURK</name>
<organism evidence="4 5">
    <name type="scientific">Undibacterium piscinae</name>
    <dbReference type="NCBI Taxonomy" id="2495591"/>
    <lineage>
        <taxon>Bacteria</taxon>
        <taxon>Pseudomonadati</taxon>
        <taxon>Pseudomonadota</taxon>
        <taxon>Betaproteobacteria</taxon>
        <taxon>Burkholderiales</taxon>
        <taxon>Oxalobacteraceae</taxon>
        <taxon>Undibacterium</taxon>
    </lineage>
</organism>
<dbReference type="KEGG" id="upi:EJG51_003455"/>
<evidence type="ECO:0000256" key="1">
    <source>
        <dbReference type="ARBA" id="ARBA00004370"/>
    </source>
</evidence>
<evidence type="ECO:0000256" key="2">
    <source>
        <dbReference type="ARBA" id="ARBA00023136"/>
    </source>
</evidence>
<evidence type="ECO:0000313" key="4">
    <source>
        <dbReference type="EMBL" id="QJQ05074.1"/>
    </source>
</evidence>
<dbReference type="EMBL" id="CP051152">
    <property type="protein sequence ID" value="QJQ05074.1"/>
    <property type="molecule type" value="Genomic_DNA"/>
</dbReference>
<dbReference type="Gene3D" id="2.40.160.50">
    <property type="entry name" value="membrane protein fhac: a member of the omp85/tpsb transporter family"/>
    <property type="match status" value="1"/>
</dbReference>
<feature type="domain" description="Bacterial surface antigen (D15)" evidence="3">
    <location>
        <begin position="5"/>
        <end position="146"/>
    </location>
</feature>
<protein>
    <submittedName>
        <fullName evidence="4">BamA/TamA family outer membrane protein</fullName>
    </submittedName>
</protein>
<evidence type="ECO:0000313" key="5">
    <source>
        <dbReference type="Proteomes" id="UP000274350"/>
    </source>
</evidence>
<dbReference type="Proteomes" id="UP000274350">
    <property type="component" value="Chromosome"/>
</dbReference>
<dbReference type="Pfam" id="PF01103">
    <property type="entry name" value="Omp85"/>
    <property type="match status" value="1"/>
</dbReference>
<comment type="subcellular location">
    <subcellularLocation>
        <location evidence="1">Membrane</location>
    </subcellularLocation>
</comment>